<organism evidence="3 4">
    <name type="scientific">Denitrovibrio acetiphilus (strain DSM 12809 / NBRC 114555 / N2460)</name>
    <dbReference type="NCBI Taxonomy" id="522772"/>
    <lineage>
        <taxon>Bacteria</taxon>
        <taxon>Pseudomonadati</taxon>
        <taxon>Deferribacterota</taxon>
        <taxon>Deferribacteres</taxon>
        <taxon>Deferribacterales</taxon>
        <taxon>Geovibrionaceae</taxon>
        <taxon>Denitrovibrio</taxon>
    </lineage>
</organism>
<accession>D4H297</accession>
<name>D4H297_DENA2</name>
<sequence length="174" mass="19330" precursor="true">MLKNKHASKILILMVVLMCVTGIWFLKKSNTSSEVVKSNTAPSDFSLNVVDKIDLNKLISYKIPIIIDFGADSCIPCKKMAPVLAALNSELQGKAIIKFVDVWKYGSLAQGFPVRVIPTQIFINPKGESYKPSHEVLSKINFQSAVISGIHYTFHEGGLAEDDFRIILNDMETQ</sequence>
<dbReference type="PROSITE" id="PS51352">
    <property type="entry name" value="THIOREDOXIN_2"/>
    <property type="match status" value="1"/>
</dbReference>
<dbReference type="SUPFAM" id="SSF52833">
    <property type="entry name" value="Thioredoxin-like"/>
    <property type="match status" value="1"/>
</dbReference>
<evidence type="ECO:0000256" key="1">
    <source>
        <dbReference type="SAM" id="Phobius"/>
    </source>
</evidence>
<dbReference type="CDD" id="cd02947">
    <property type="entry name" value="TRX_family"/>
    <property type="match status" value="1"/>
</dbReference>
<dbReference type="PANTHER" id="PTHR45663">
    <property type="entry name" value="GEO12009P1"/>
    <property type="match status" value="1"/>
</dbReference>
<dbReference type="GO" id="GO:0005829">
    <property type="term" value="C:cytosol"/>
    <property type="evidence" value="ECO:0007669"/>
    <property type="project" value="TreeGrafter"/>
</dbReference>
<evidence type="ECO:0000259" key="2">
    <source>
        <dbReference type="PROSITE" id="PS51352"/>
    </source>
</evidence>
<keyword evidence="1" id="KW-0472">Membrane</keyword>
<dbReference type="eggNOG" id="COG0526">
    <property type="taxonomic scope" value="Bacteria"/>
</dbReference>
<dbReference type="GO" id="GO:0015035">
    <property type="term" value="F:protein-disulfide reductase activity"/>
    <property type="evidence" value="ECO:0007669"/>
    <property type="project" value="TreeGrafter"/>
</dbReference>
<dbReference type="AlphaFoldDB" id="D4H297"/>
<dbReference type="EMBL" id="CP001968">
    <property type="protein sequence ID" value="ADD68888.1"/>
    <property type="molecule type" value="Genomic_DNA"/>
</dbReference>
<dbReference type="InterPro" id="IPR036249">
    <property type="entry name" value="Thioredoxin-like_sf"/>
</dbReference>
<gene>
    <name evidence="3" type="ordered locus">Dacet_2126</name>
</gene>
<dbReference type="PaxDb" id="522772-Dacet_2126"/>
<dbReference type="Gene3D" id="3.40.30.10">
    <property type="entry name" value="Glutaredoxin"/>
    <property type="match status" value="1"/>
</dbReference>
<keyword evidence="1" id="KW-0812">Transmembrane</keyword>
<proteinExistence type="predicted"/>
<dbReference type="InterPro" id="IPR013766">
    <property type="entry name" value="Thioredoxin_domain"/>
</dbReference>
<dbReference type="Proteomes" id="UP000002012">
    <property type="component" value="Chromosome"/>
</dbReference>
<protein>
    <submittedName>
        <fullName evidence="3">Thioredoxin domain protein</fullName>
    </submittedName>
</protein>
<dbReference type="Pfam" id="PF00085">
    <property type="entry name" value="Thioredoxin"/>
    <property type="match status" value="1"/>
</dbReference>
<dbReference type="KEGG" id="dap:Dacet_2126"/>
<dbReference type="InParanoid" id="D4H297"/>
<dbReference type="STRING" id="522772.Dacet_2126"/>
<keyword evidence="4" id="KW-1185">Reference proteome</keyword>
<dbReference type="GO" id="GO:0045454">
    <property type="term" value="P:cell redox homeostasis"/>
    <property type="evidence" value="ECO:0007669"/>
    <property type="project" value="TreeGrafter"/>
</dbReference>
<evidence type="ECO:0000313" key="3">
    <source>
        <dbReference type="EMBL" id="ADD68888.1"/>
    </source>
</evidence>
<dbReference type="OrthoDB" id="9790390at2"/>
<feature type="domain" description="Thioredoxin" evidence="2">
    <location>
        <begin position="36"/>
        <end position="173"/>
    </location>
</feature>
<feature type="transmembrane region" description="Helical" evidence="1">
    <location>
        <begin position="7"/>
        <end position="26"/>
    </location>
</feature>
<dbReference type="RefSeq" id="WP_013011391.1">
    <property type="nucleotide sequence ID" value="NC_013943.1"/>
</dbReference>
<dbReference type="HOGENOM" id="CLU_133113_0_0_0"/>
<evidence type="ECO:0000313" key="4">
    <source>
        <dbReference type="Proteomes" id="UP000002012"/>
    </source>
</evidence>
<reference evidence="3 4" key="1">
    <citation type="journal article" date="2010" name="Stand. Genomic Sci.">
        <title>Complete genome sequence of Denitrovibrio acetiphilus type strain (N2460).</title>
        <authorList>
            <person name="Kiss H."/>
            <person name="Lang E."/>
            <person name="Lapidus A."/>
            <person name="Copeland A."/>
            <person name="Nolan M."/>
            <person name="Glavina Del Rio T."/>
            <person name="Chen F."/>
            <person name="Lucas S."/>
            <person name="Tice H."/>
            <person name="Cheng J.F."/>
            <person name="Han C."/>
            <person name="Goodwin L."/>
            <person name="Pitluck S."/>
            <person name="Liolios K."/>
            <person name="Pati A."/>
            <person name="Ivanova N."/>
            <person name="Mavromatis K."/>
            <person name="Chen A."/>
            <person name="Palaniappan K."/>
            <person name="Land M."/>
            <person name="Hauser L."/>
            <person name="Chang Y.J."/>
            <person name="Jeffries C.D."/>
            <person name="Detter J.C."/>
            <person name="Brettin T."/>
            <person name="Spring S."/>
            <person name="Rohde M."/>
            <person name="Goker M."/>
            <person name="Woyke T."/>
            <person name="Bristow J."/>
            <person name="Eisen J.A."/>
            <person name="Markowitz V."/>
            <person name="Hugenholtz P."/>
            <person name="Kyrpides N.C."/>
            <person name="Klenk H.P."/>
        </authorList>
    </citation>
    <scope>NUCLEOTIDE SEQUENCE [LARGE SCALE GENOMIC DNA]</scope>
    <source>
        <strain evidence="4">DSM 12809 / NBRC 114555 / N2460</strain>
    </source>
</reference>
<dbReference type="PANTHER" id="PTHR45663:SF11">
    <property type="entry name" value="GEO12009P1"/>
    <property type="match status" value="1"/>
</dbReference>
<keyword evidence="1" id="KW-1133">Transmembrane helix</keyword>